<accession>A0A9W4SSP0</accession>
<keyword evidence="5" id="KW-0378">Hydrolase</keyword>
<dbReference type="Gene3D" id="2.40.50.140">
    <property type="entry name" value="Nucleic acid-binding proteins"/>
    <property type="match status" value="1"/>
</dbReference>
<dbReference type="Gene3D" id="3.40.50.1010">
    <property type="entry name" value="5'-nuclease"/>
    <property type="match status" value="2"/>
</dbReference>
<dbReference type="InterPro" id="IPR050180">
    <property type="entry name" value="RNR_Ribonuclease"/>
</dbReference>
<evidence type="ECO:0000256" key="6">
    <source>
        <dbReference type="ARBA" id="ARBA00022835"/>
    </source>
</evidence>
<name>A0A9W4SSP0_9GLOM</name>
<evidence type="ECO:0000256" key="13">
    <source>
        <dbReference type="SAM" id="MobiDB-lite"/>
    </source>
</evidence>
<feature type="coiled-coil region" evidence="12">
    <location>
        <begin position="255"/>
        <end position="282"/>
    </location>
</feature>
<dbReference type="InterPro" id="IPR033771">
    <property type="entry name" value="Rrp44_CSD1"/>
</dbReference>
<protein>
    <recommendedName>
        <fullName evidence="10">Ribosomal RNA-processing protein 44</fullName>
    </recommendedName>
</protein>
<keyword evidence="6" id="KW-0271">Exosome</keyword>
<keyword evidence="17" id="KW-1185">Reference proteome</keyword>
<keyword evidence="8" id="KW-0694">RNA-binding</keyword>
<evidence type="ECO:0000256" key="12">
    <source>
        <dbReference type="SAM" id="Coils"/>
    </source>
</evidence>
<dbReference type="SMART" id="SM00670">
    <property type="entry name" value="PINc"/>
    <property type="match status" value="1"/>
</dbReference>
<evidence type="ECO:0000259" key="14">
    <source>
        <dbReference type="SMART" id="SM00670"/>
    </source>
</evidence>
<dbReference type="GO" id="GO:0000175">
    <property type="term" value="F:3'-5'-RNA exonuclease activity"/>
    <property type="evidence" value="ECO:0007669"/>
    <property type="project" value="TreeGrafter"/>
</dbReference>
<keyword evidence="3" id="KW-0698">rRNA processing</keyword>
<dbReference type="AlphaFoldDB" id="A0A9W4SSP0"/>
<keyword evidence="12" id="KW-0175">Coiled coil</keyword>
<dbReference type="GO" id="GO:0004519">
    <property type="term" value="F:endonuclease activity"/>
    <property type="evidence" value="ECO:0007669"/>
    <property type="project" value="TreeGrafter"/>
</dbReference>
<dbReference type="Pfam" id="PF17216">
    <property type="entry name" value="Rrp44_CSD1"/>
    <property type="match status" value="1"/>
</dbReference>
<evidence type="ECO:0000256" key="9">
    <source>
        <dbReference type="ARBA" id="ARBA00023242"/>
    </source>
</evidence>
<dbReference type="OrthoDB" id="372421at2759"/>
<keyword evidence="7" id="KW-0269">Exonuclease</keyword>
<evidence type="ECO:0000256" key="11">
    <source>
        <dbReference type="RuleBase" id="RU003901"/>
    </source>
</evidence>
<dbReference type="InterPro" id="IPR029060">
    <property type="entry name" value="PIN-like_dom_sf"/>
</dbReference>
<feature type="compositionally biased region" description="Basic and acidic residues" evidence="13">
    <location>
        <begin position="925"/>
        <end position="950"/>
    </location>
</feature>
<organism evidence="16 17">
    <name type="scientific">Funneliformis geosporum</name>
    <dbReference type="NCBI Taxonomy" id="1117311"/>
    <lineage>
        <taxon>Eukaryota</taxon>
        <taxon>Fungi</taxon>
        <taxon>Fungi incertae sedis</taxon>
        <taxon>Mucoromycota</taxon>
        <taxon>Glomeromycotina</taxon>
        <taxon>Glomeromycetes</taxon>
        <taxon>Glomerales</taxon>
        <taxon>Glomeraceae</taxon>
        <taxon>Funneliformis</taxon>
    </lineage>
</organism>
<dbReference type="InterPro" id="IPR022966">
    <property type="entry name" value="RNase_II/R_CS"/>
</dbReference>
<dbReference type="GO" id="GO:0006364">
    <property type="term" value="P:rRNA processing"/>
    <property type="evidence" value="ECO:0007669"/>
    <property type="project" value="UniProtKB-KW"/>
</dbReference>
<evidence type="ECO:0000256" key="4">
    <source>
        <dbReference type="ARBA" id="ARBA00022722"/>
    </source>
</evidence>
<dbReference type="Pfam" id="PF17849">
    <property type="entry name" value="OB_Dis3"/>
    <property type="match status" value="1"/>
</dbReference>
<dbReference type="Pfam" id="PF13638">
    <property type="entry name" value="PIN_4"/>
    <property type="match status" value="1"/>
</dbReference>
<dbReference type="GO" id="GO:0071031">
    <property type="term" value="P:nuclear mRNA surveillance of mRNA 3'-end processing"/>
    <property type="evidence" value="ECO:0007669"/>
    <property type="project" value="TreeGrafter"/>
</dbReference>
<proteinExistence type="inferred from homology"/>
<evidence type="ECO:0000313" key="17">
    <source>
        <dbReference type="Proteomes" id="UP001153678"/>
    </source>
</evidence>
<dbReference type="Pfam" id="PF17215">
    <property type="entry name" value="Rrp44_S1"/>
    <property type="match status" value="1"/>
</dbReference>
<evidence type="ECO:0000256" key="3">
    <source>
        <dbReference type="ARBA" id="ARBA00022552"/>
    </source>
</evidence>
<feature type="region of interest" description="Disordered" evidence="13">
    <location>
        <begin position="921"/>
        <end position="958"/>
    </location>
</feature>
<evidence type="ECO:0000256" key="5">
    <source>
        <dbReference type="ARBA" id="ARBA00022801"/>
    </source>
</evidence>
<sequence>MLHHKSYLKRGRGGKAFKVVKEHYLRDDIWCSIECCTMCSHTEPILSSSPAFTKLVLKPHYIVPDTNILINQIDILAHPALKDIIILQTVYEELRHLSLPIYNRETFIERAKDESPNDRNDRAIRSAAKWYATHVKQIKDKGKALEVVLLSDDVENRQKARQDGILAYSVKEYVEGMNDTPELIDMLGNVSISDNKDKKFVYDAGSIQSIIDGVETQIMILGRPNLNRAIQGDVVVVQLLSKSEWLRTPTAVIVEEDEEKNLFEELQKADELKEQSKDIDNESFEAPRPTGKVVGIIKRNWRSYCGFINKQSVKGSNTSTLSENVSVYPMDRRIPKIIIRTRQAQNLMGQRILVAIDSWPKDSTFPLGHFVRALGIAGDKSTETEVLLLEHDVPHQSFSQQVLNCLPPEGESWIVRDEHLQGRADLRNLNVCSIDPPGCTDIDDALHVRLLPNGNYEVGVHIADVTFFVKPNTPLDDEAASRGTTVYLVQKRIDMLPELLGSNLCSLREKVDRLAFSCIWELNPDAEIINVSFTKSVISSKESFTYEAAQLRIDDQRLNDDVTKGLRILNGLAKKLRARRMERGALTLASPEVKFQLDHDSQDPVDVEMKELRETNALVEEFMLLANISVAEKIHQKFTATSLLRRHHPPVTSLLELLVKAISHLGLTLHYETSKALADSLDEALLPGDAYFNKLLRILTTRCMTQAEYFCSGTTSEKDFRHYGLASEIYTHFTSPIRRYSDIIVHRMLYASVDHNATYGRVLIDKEKIQQLCEVLNYRHRMAQMAARSSVELHTNIFFKGKTEQNEGYVIRILKNGFVVLIPRYGIEGIVYSSSASGKAKKVSTDLNSAPLIVYNPHNNCLESVIDGKVISIKLFDKVIVQISVNEDLIGGGEGGMRQKLKMELVQPFLPGLSVSNDNGGSFKTYKDDNENIEDKNYNRKKDKREDINGGRKKKLKI</sequence>
<dbReference type="PROSITE" id="PS01175">
    <property type="entry name" value="RIBONUCLEASE_II"/>
    <property type="match status" value="1"/>
</dbReference>
<evidence type="ECO:0000256" key="2">
    <source>
        <dbReference type="ARBA" id="ARBA00005785"/>
    </source>
</evidence>
<evidence type="ECO:0000256" key="7">
    <source>
        <dbReference type="ARBA" id="ARBA00022839"/>
    </source>
</evidence>
<dbReference type="GO" id="GO:0016075">
    <property type="term" value="P:rRNA catabolic process"/>
    <property type="evidence" value="ECO:0007669"/>
    <property type="project" value="TreeGrafter"/>
</dbReference>
<evidence type="ECO:0000256" key="10">
    <source>
        <dbReference type="ARBA" id="ARBA00077930"/>
    </source>
</evidence>
<evidence type="ECO:0000256" key="1">
    <source>
        <dbReference type="ARBA" id="ARBA00004123"/>
    </source>
</evidence>
<dbReference type="Pfam" id="PF00773">
    <property type="entry name" value="RNB"/>
    <property type="match status" value="1"/>
</dbReference>
<keyword evidence="4" id="KW-0540">Nuclease</keyword>
<dbReference type="InterPro" id="IPR001900">
    <property type="entry name" value="RNase_II/R"/>
</dbReference>
<dbReference type="GO" id="GO:0003723">
    <property type="term" value="F:RNA binding"/>
    <property type="evidence" value="ECO:0007669"/>
    <property type="project" value="UniProtKB-KW"/>
</dbReference>
<keyword evidence="9" id="KW-0539">Nucleus</keyword>
<dbReference type="SMART" id="SM00955">
    <property type="entry name" value="RNB"/>
    <property type="match status" value="1"/>
</dbReference>
<dbReference type="InterPro" id="IPR033770">
    <property type="entry name" value="RRP44_S1"/>
</dbReference>
<gene>
    <name evidence="16" type="ORF">FWILDA_LOCUS9286</name>
</gene>
<reference evidence="16" key="1">
    <citation type="submission" date="2022-08" db="EMBL/GenBank/DDBJ databases">
        <authorList>
            <person name="Kallberg Y."/>
            <person name="Tangrot J."/>
            <person name="Rosling A."/>
        </authorList>
    </citation>
    <scope>NUCLEOTIDE SEQUENCE</scope>
    <source>
        <strain evidence="16">Wild A</strain>
    </source>
</reference>
<feature type="domain" description="RNB" evidence="15">
    <location>
        <begin position="423"/>
        <end position="755"/>
    </location>
</feature>
<dbReference type="Proteomes" id="UP001153678">
    <property type="component" value="Unassembled WGS sequence"/>
</dbReference>
<feature type="domain" description="PIN" evidence="14">
    <location>
        <begin position="60"/>
        <end position="158"/>
    </location>
</feature>
<dbReference type="EMBL" id="CAMKVN010002154">
    <property type="protein sequence ID" value="CAI2179837.1"/>
    <property type="molecule type" value="Genomic_DNA"/>
</dbReference>
<evidence type="ECO:0000313" key="16">
    <source>
        <dbReference type="EMBL" id="CAI2179837.1"/>
    </source>
</evidence>
<evidence type="ECO:0000256" key="8">
    <source>
        <dbReference type="ARBA" id="ARBA00022884"/>
    </source>
</evidence>
<dbReference type="PANTHER" id="PTHR23355:SF35">
    <property type="entry name" value="EXOSOME COMPLEX EXONUCLEASE RRP44"/>
    <property type="match status" value="1"/>
</dbReference>
<dbReference type="FunFam" id="2.40.50.700:FF:000001">
    <property type="entry name" value="Exosome complex exonuclease exoribonuclease (Rrp44)"/>
    <property type="match status" value="1"/>
</dbReference>
<dbReference type="GO" id="GO:0000176">
    <property type="term" value="C:nuclear exosome (RNase complex)"/>
    <property type="evidence" value="ECO:0007669"/>
    <property type="project" value="UniProtKB-ARBA"/>
</dbReference>
<comment type="caution">
    <text evidence="16">The sequence shown here is derived from an EMBL/GenBank/DDBJ whole genome shotgun (WGS) entry which is preliminary data.</text>
</comment>
<dbReference type="GO" id="GO:0000177">
    <property type="term" value="C:cytoplasmic exosome (RNase complex)"/>
    <property type="evidence" value="ECO:0007669"/>
    <property type="project" value="TreeGrafter"/>
</dbReference>
<comment type="subcellular location">
    <subcellularLocation>
        <location evidence="1">Nucleus</location>
    </subcellularLocation>
</comment>
<dbReference type="InterPro" id="IPR041505">
    <property type="entry name" value="Dis3_CSD2"/>
</dbReference>
<comment type="similarity">
    <text evidence="2 11">Belongs to the RNR ribonuclease family.</text>
</comment>
<evidence type="ECO:0000259" key="15">
    <source>
        <dbReference type="SMART" id="SM00955"/>
    </source>
</evidence>
<dbReference type="PANTHER" id="PTHR23355">
    <property type="entry name" value="RIBONUCLEASE"/>
    <property type="match status" value="1"/>
</dbReference>
<dbReference type="InterPro" id="IPR012340">
    <property type="entry name" value="NA-bd_OB-fold"/>
</dbReference>
<dbReference type="SUPFAM" id="SSF50249">
    <property type="entry name" value="Nucleic acid-binding proteins"/>
    <property type="match status" value="4"/>
</dbReference>
<dbReference type="Gene3D" id="2.40.50.700">
    <property type="match status" value="1"/>
</dbReference>
<dbReference type="SUPFAM" id="SSF88723">
    <property type="entry name" value="PIN domain-like"/>
    <property type="match status" value="1"/>
</dbReference>
<dbReference type="InterPro" id="IPR002716">
    <property type="entry name" value="PIN_dom"/>
</dbReference>
<dbReference type="CDD" id="cd09862">
    <property type="entry name" value="PIN_Rrp44-like"/>
    <property type="match status" value="1"/>
</dbReference>